<dbReference type="Gene3D" id="3.90.380.10">
    <property type="entry name" value="Naphthalene 1,2-dioxygenase Alpha Subunit, Chain A, domain 1"/>
    <property type="match status" value="1"/>
</dbReference>
<evidence type="ECO:0000256" key="1">
    <source>
        <dbReference type="ARBA" id="ARBA00001962"/>
    </source>
</evidence>
<dbReference type="SUPFAM" id="SSF55961">
    <property type="entry name" value="Bet v1-like"/>
    <property type="match status" value="1"/>
</dbReference>
<dbReference type="SUPFAM" id="SSF50022">
    <property type="entry name" value="ISP domain"/>
    <property type="match status" value="1"/>
</dbReference>
<dbReference type="GO" id="GO:0051537">
    <property type="term" value="F:2 iron, 2 sulfur cluster binding"/>
    <property type="evidence" value="ECO:0007669"/>
    <property type="project" value="UniProtKB-KW"/>
</dbReference>
<dbReference type="InterPro" id="IPR001663">
    <property type="entry name" value="Rng_hydr_dOase-A"/>
</dbReference>
<evidence type="ECO:0000259" key="7">
    <source>
        <dbReference type="PROSITE" id="PS51296"/>
    </source>
</evidence>
<dbReference type="Proteomes" id="UP000245506">
    <property type="component" value="Unassembled WGS sequence"/>
</dbReference>
<sequence length="403" mass="45789">MTEALQHWISDKQQSLIRAPIDEAMTLPRKAFTDESFFDLERERIFSQHWSAVCFTQQLSELGSVLPIEFLGMPLLIVRGDDNELRVFHNIVPYDGCLAVIEAATVDKISTPYHGWQYDLKGKLVSIPFWDGFKQPDLSALKGRKGDLIEVTSRNELGILFVDLSGKKNDFEAHISPLKKILTGYRTGEMRIGLAADDTLLIDQEHLATNWKTHYENWALNVLHEGFTHEVYHESSQIPRVNDNGEKTYVEHIDGDLMALSYLEEDFAETYELDDLPLNHLGVDPNCSPEKGFIGSFFPNVHIAAFSCFIHMIIVLPISAGKTQTLRAQFYDEESAIDHDVAEEREALQADFQGAGMEDGVITEAVQKARHSPAFEQQFYAPFWDNMHYTFSNRVLDALDQTS</sequence>
<comment type="cofactor">
    <cofactor evidence="1">
        <name>Fe cation</name>
        <dbReference type="ChEBI" id="CHEBI:24875"/>
    </cofactor>
</comment>
<dbReference type="GO" id="GO:0016491">
    <property type="term" value="F:oxidoreductase activity"/>
    <property type="evidence" value="ECO:0007669"/>
    <property type="project" value="UniProtKB-KW"/>
</dbReference>
<dbReference type="AlphaFoldDB" id="A0A317CP24"/>
<accession>A0A317CP24</accession>
<dbReference type="PRINTS" id="PR00090">
    <property type="entry name" value="RNGDIOXGNASE"/>
</dbReference>
<dbReference type="CDD" id="cd00680">
    <property type="entry name" value="RHO_alpha_C"/>
    <property type="match status" value="1"/>
</dbReference>
<dbReference type="PANTHER" id="PTHR43756">
    <property type="entry name" value="CHOLINE MONOOXYGENASE, CHLOROPLASTIC"/>
    <property type="match status" value="1"/>
</dbReference>
<keyword evidence="9" id="KW-1185">Reference proteome</keyword>
<evidence type="ECO:0000256" key="5">
    <source>
        <dbReference type="ARBA" id="ARBA00023004"/>
    </source>
</evidence>
<dbReference type="GO" id="GO:0005506">
    <property type="term" value="F:iron ion binding"/>
    <property type="evidence" value="ECO:0007669"/>
    <property type="project" value="InterPro"/>
</dbReference>
<reference evidence="8 9" key="1">
    <citation type="submission" date="2018-05" db="EMBL/GenBank/DDBJ databases">
        <title>Leucothrix arctica sp. nov., isolated from Arctic seawater.</title>
        <authorList>
            <person name="Choi A."/>
            <person name="Baek K."/>
        </authorList>
    </citation>
    <scope>NUCLEOTIDE SEQUENCE [LARGE SCALE GENOMIC DNA]</scope>
    <source>
        <strain evidence="8 9">IMCC9719</strain>
    </source>
</reference>
<evidence type="ECO:0000313" key="9">
    <source>
        <dbReference type="Proteomes" id="UP000245506"/>
    </source>
</evidence>
<evidence type="ECO:0000256" key="6">
    <source>
        <dbReference type="ARBA" id="ARBA00023014"/>
    </source>
</evidence>
<dbReference type="EMBL" id="QGKL01000007">
    <property type="protein sequence ID" value="PWQ99243.1"/>
    <property type="molecule type" value="Genomic_DNA"/>
</dbReference>
<evidence type="ECO:0000313" key="8">
    <source>
        <dbReference type="EMBL" id="PWQ99243.1"/>
    </source>
</evidence>
<dbReference type="InterPro" id="IPR036922">
    <property type="entry name" value="Rieske_2Fe-2S_sf"/>
</dbReference>
<dbReference type="PROSITE" id="PS51296">
    <property type="entry name" value="RIESKE"/>
    <property type="match status" value="1"/>
</dbReference>
<keyword evidence="5" id="KW-0408">Iron</keyword>
<keyword evidence="4" id="KW-0560">Oxidoreductase</keyword>
<proteinExistence type="predicted"/>
<dbReference type="OrthoDB" id="9769355at2"/>
<evidence type="ECO:0000256" key="4">
    <source>
        <dbReference type="ARBA" id="ARBA00023002"/>
    </source>
</evidence>
<keyword evidence="3" id="KW-0479">Metal-binding</keyword>
<dbReference type="Pfam" id="PF00355">
    <property type="entry name" value="Rieske"/>
    <property type="match status" value="1"/>
</dbReference>
<comment type="caution">
    <text evidence="8">The sequence shown here is derived from an EMBL/GenBank/DDBJ whole genome shotgun (WGS) entry which is preliminary data.</text>
</comment>
<evidence type="ECO:0000256" key="2">
    <source>
        <dbReference type="ARBA" id="ARBA00022714"/>
    </source>
</evidence>
<name>A0A317CP24_9GAMM</name>
<keyword evidence="6" id="KW-0411">Iron-sulfur</keyword>
<dbReference type="Pfam" id="PF00848">
    <property type="entry name" value="Ring_hydroxyl_A"/>
    <property type="match status" value="1"/>
</dbReference>
<dbReference type="RefSeq" id="WP_109821668.1">
    <property type="nucleotide sequence ID" value="NZ_QGKL01000007.1"/>
</dbReference>
<dbReference type="InterPro" id="IPR015879">
    <property type="entry name" value="Ring_hydroxy_dOase_asu_C_dom"/>
</dbReference>
<dbReference type="PANTHER" id="PTHR43756:SF5">
    <property type="entry name" value="CHOLINE MONOOXYGENASE, CHLOROPLASTIC"/>
    <property type="match status" value="1"/>
</dbReference>
<dbReference type="Gene3D" id="2.102.10.10">
    <property type="entry name" value="Rieske [2Fe-2S] iron-sulphur domain"/>
    <property type="match status" value="1"/>
</dbReference>
<feature type="domain" description="Rieske" evidence="7">
    <location>
        <begin position="50"/>
        <end position="128"/>
    </location>
</feature>
<gene>
    <name evidence="8" type="ORF">DKT75_01470</name>
</gene>
<keyword evidence="2" id="KW-0001">2Fe-2S</keyword>
<evidence type="ECO:0000256" key="3">
    <source>
        <dbReference type="ARBA" id="ARBA00022723"/>
    </source>
</evidence>
<dbReference type="InterPro" id="IPR017941">
    <property type="entry name" value="Rieske_2Fe-2S"/>
</dbReference>
<protein>
    <recommendedName>
        <fullName evidence="7">Rieske domain-containing protein</fullName>
    </recommendedName>
</protein>
<organism evidence="8 9">
    <name type="scientific">Leucothrix arctica</name>
    <dbReference type="NCBI Taxonomy" id="1481894"/>
    <lineage>
        <taxon>Bacteria</taxon>
        <taxon>Pseudomonadati</taxon>
        <taxon>Pseudomonadota</taxon>
        <taxon>Gammaproteobacteria</taxon>
        <taxon>Thiotrichales</taxon>
        <taxon>Thiotrichaceae</taxon>
        <taxon>Leucothrix</taxon>
    </lineage>
</organism>